<dbReference type="Gene3D" id="3.40.50.1820">
    <property type="entry name" value="alpha/beta hydrolase"/>
    <property type="match status" value="1"/>
</dbReference>
<evidence type="ECO:0008006" key="5">
    <source>
        <dbReference type="Google" id="ProtNLM"/>
    </source>
</evidence>
<feature type="transmembrane region" description="Helical" evidence="2">
    <location>
        <begin position="158"/>
        <end position="179"/>
    </location>
</feature>
<dbReference type="Proteomes" id="UP000275078">
    <property type="component" value="Unassembled WGS sequence"/>
</dbReference>
<evidence type="ECO:0000313" key="3">
    <source>
        <dbReference type="EMBL" id="RPA81361.1"/>
    </source>
</evidence>
<dbReference type="OrthoDB" id="164921at2759"/>
<organism evidence="3 4">
    <name type="scientific">Ascobolus immersus RN42</name>
    <dbReference type="NCBI Taxonomy" id="1160509"/>
    <lineage>
        <taxon>Eukaryota</taxon>
        <taxon>Fungi</taxon>
        <taxon>Dikarya</taxon>
        <taxon>Ascomycota</taxon>
        <taxon>Pezizomycotina</taxon>
        <taxon>Pezizomycetes</taxon>
        <taxon>Pezizales</taxon>
        <taxon>Ascobolaceae</taxon>
        <taxon>Ascobolus</taxon>
    </lineage>
</organism>
<feature type="compositionally biased region" description="Basic and acidic residues" evidence="1">
    <location>
        <begin position="43"/>
        <end position="56"/>
    </location>
</feature>
<gene>
    <name evidence="3" type="ORF">BJ508DRAFT_414800</name>
</gene>
<evidence type="ECO:0000256" key="2">
    <source>
        <dbReference type="SAM" id="Phobius"/>
    </source>
</evidence>
<dbReference type="InterPro" id="IPR029058">
    <property type="entry name" value="AB_hydrolase_fold"/>
</dbReference>
<sequence>MPSFMDRITGGNASSTNTRQPVDTAESAITPHNGHSRVGHNGNVERREYPRGEPTERTSLLPPTPPAQSSRNPLSNRRADAADAAAKKHDAQEAARIRQIQERDVPNPLEVDAYNLQSVRVLRYFTIFFLSITGLWLLLLLISIFATPPGMSTRGSGYTELFFATFTFVTLLIETLFFIVPSQFSVLMSVLLVVTLLVDTIMVVAVGQLRSQAGWVGVVSLAWAALMSSWIVVCGKVVEEVREEEEIRVNRVMETRRTVGEWSGVLVSSILYVGLFVVALMLTIQLGLNASDGALHVPGKKVFVDGSRYQLHVFCSSPPLNTSQPTFLVESGDLPVQSGLESLLMEAHQDGLISRYCYYDRPGYAFSDNAPSPLSAGMTIDALSEALARLGEDSDWILVSAGIGSLYSHVFASRNLNKIRSHLLLDPYPLSEPFLERLGSTSRGFQYFLRGLLAPLGIPNLFNTILSGATREARVFGRISRHRAGYLKNKLQENTVATTFTRNEIGAAREVLKGGGGPRGDGIPTVLISSREMMKDGMWKRGQEQMARGDAGGRVKEWGIVDGGHEVWDGDEGRRVVRSWLGRLERGELA</sequence>
<feature type="transmembrane region" description="Helical" evidence="2">
    <location>
        <begin position="186"/>
        <end position="207"/>
    </location>
</feature>
<feature type="transmembrane region" description="Helical" evidence="2">
    <location>
        <begin position="124"/>
        <end position="146"/>
    </location>
</feature>
<feature type="transmembrane region" description="Helical" evidence="2">
    <location>
        <begin position="259"/>
        <end position="282"/>
    </location>
</feature>
<dbReference type="STRING" id="1160509.A0A3N4IAY6"/>
<feature type="compositionally biased region" description="Polar residues" evidence="1">
    <location>
        <begin position="11"/>
        <end position="21"/>
    </location>
</feature>
<evidence type="ECO:0000256" key="1">
    <source>
        <dbReference type="SAM" id="MobiDB-lite"/>
    </source>
</evidence>
<dbReference type="AlphaFoldDB" id="A0A3N4IAY6"/>
<accession>A0A3N4IAY6</accession>
<evidence type="ECO:0000313" key="4">
    <source>
        <dbReference type="Proteomes" id="UP000275078"/>
    </source>
</evidence>
<reference evidence="3 4" key="1">
    <citation type="journal article" date="2018" name="Nat. Ecol. Evol.">
        <title>Pezizomycetes genomes reveal the molecular basis of ectomycorrhizal truffle lifestyle.</title>
        <authorList>
            <person name="Murat C."/>
            <person name="Payen T."/>
            <person name="Noel B."/>
            <person name="Kuo A."/>
            <person name="Morin E."/>
            <person name="Chen J."/>
            <person name="Kohler A."/>
            <person name="Krizsan K."/>
            <person name="Balestrini R."/>
            <person name="Da Silva C."/>
            <person name="Montanini B."/>
            <person name="Hainaut M."/>
            <person name="Levati E."/>
            <person name="Barry K.W."/>
            <person name="Belfiori B."/>
            <person name="Cichocki N."/>
            <person name="Clum A."/>
            <person name="Dockter R.B."/>
            <person name="Fauchery L."/>
            <person name="Guy J."/>
            <person name="Iotti M."/>
            <person name="Le Tacon F."/>
            <person name="Lindquist E.A."/>
            <person name="Lipzen A."/>
            <person name="Malagnac F."/>
            <person name="Mello A."/>
            <person name="Molinier V."/>
            <person name="Miyauchi S."/>
            <person name="Poulain J."/>
            <person name="Riccioni C."/>
            <person name="Rubini A."/>
            <person name="Sitrit Y."/>
            <person name="Splivallo R."/>
            <person name="Traeger S."/>
            <person name="Wang M."/>
            <person name="Zifcakova L."/>
            <person name="Wipf D."/>
            <person name="Zambonelli A."/>
            <person name="Paolocci F."/>
            <person name="Nowrousian M."/>
            <person name="Ottonello S."/>
            <person name="Baldrian P."/>
            <person name="Spatafora J.W."/>
            <person name="Henrissat B."/>
            <person name="Nagy L.G."/>
            <person name="Aury J.M."/>
            <person name="Wincker P."/>
            <person name="Grigoriev I.V."/>
            <person name="Bonfante P."/>
            <person name="Martin F.M."/>
        </authorList>
    </citation>
    <scope>NUCLEOTIDE SEQUENCE [LARGE SCALE GENOMIC DNA]</scope>
    <source>
        <strain evidence="3 4">RN42</strain>
    </source>
</reference>
<dbReference type="EMBL" id="ML119680">
    <property type="protein sequence ID" value="RPA81361.1"/>
    <property type="molecule type" value="Genomic_DNA"/>
</dbReference>
<dbReference type="InterPro" id="IPR019431">
    <property type="entry name" value="DUF2417"/>
</dbReference>
<proteinExistence type="predicted"/>
<feature type="compositionally biased region" description="Basic and acidic residues" evidence="1">
    <location>
        <begin position="77"/>
        <end position="88"/>
    </location>
</feature>
<feature type="transmembrane region" description="Helical" evidence="2">
    <location>
        <begin position="213"/>
        <end position="238"/>
    </location>
</feature>
<keyword evidence="2" id="KW-1133">Transmembrane helix</keyword>
<dbReference type="Pfam" id="PF10329">
    <property type="entry name" value="DUF2417"/>
    <property type="match status" value="1"/>
</dbReference>
<dbReference type="SUPFAM" id="SSF53474">
    <property type="entry name" value="alpha/beta-Hydrolases"/>
    <property type="match status" value="1"/>
</dbReference>
<keyword evidence="4" id="KW-1185">Reference proteome</keyword>
<keyword evidence="2" id="KW-0812">Transmembrane</keyword>
<name>A0A3N4IAY6_ASCIM</name>
<feature type="region of interest" description="Disordered" evidence="1">
    <location>
        <begin position="1"/>
        <end position="88"/>
    </location>
</feature>
<keyword evidence="2" id="KW-0472">Membrane</keyword>
<protein>
    <recommendedName>
        <fullName evidence="5">Mitochondrial integral membrane protein</fullName>
    </recommendedName>
</protein>